<evidence type="ECO:0008006" key="3">
    <source>
        <dbReference type="Google" id="ProtNLM"/>
    </source>
</evidence>
<organism evidence="1 2">
    <name type="scientific">Colwellia chukchiensis</name>
    <dbReference type="NCBI Taxonomy" id="641665"/>
    <lineage>
        <taxon>Bacteria</taxon>
        <taxon>Pseudomonadati</taxon>
        <taxon>Pseudomonadota</taxon>
        <taxon>Gammaproteobacteria</taxon>
        <taxon>Alteromonadales</taxon>
        <taxon>Colwelliaceae</taxon>
        <taxon>Colwellia</taxon>
    </lineage>
</organism>
<dbReference type="RefSeq" id="WP_085285112.1">
    <property type="nucleotide sequence ID" value="NZ_FOBI01000009.1"/>
</dbReference>
<dbReference type="EMBL" id="FOBI01000009">
    <property type="protein sequence ID" value="SEL31084.1"/>
    <property type="molecule type" value="Genomic_DNA"/>
</dbReference>
<dbReference type="Proteomes" id="UP000199297">
    <property type="component" value="Unassembled WGS sequence"/>
</dbReference>
<accession>A0A1H7P6K7</accession>
<evidence type="ECO:0000313" key="1">
    <source>
        <dbReference type="EMBL" id="SEL31084.1"/>
    </source>
</evidence>
<name>A0A1H7P6K7_9GAMM</name>
<dbReference type="OrthoDB" id="6227545at2"/>
<gene>
    <name evidence="1" type="ORF">SAMN05216262_1098</name>
</gene>
<evidence type="ECO:0000313" key="2">
    <source>
        <dbReference type="Proteomes" id="UP000199297"/>
    </source>
</evidence>
<keyword evidence="2" id="KW-1185">Reference proteome</keyword>
<sequence>MIFVLIVIAIFVAVSIYFFVQAERLQRKLILQQRELKGVKKENSYYIEFMAVIAQRYEDAAKKRFVAMREHSTTPAQELEIMAPLFNNYATIINASIRDKGKVQPSVAQVYEGFQAGSYKTLTNYIARSNDAIIKAWGSNDINGFINLIELLIDTNQPD</sequence>
<reference evidence="2" key="1">
    <citation type="submission" date="2016-10" db="EMBL/GenBank/DDBJ databases">
        <authorList>
            <person name="Varghese N."/>
            <person name="Submissions S."/>
        </authorList>
    </citation>
    <scope>NUCLEOTIDE SEQUENCE [LARGE SCALE GENOMIC DNA]</scope>
    <source>
        <strain evidence="2">CGMCC 1.9127</strain>
    </source>
</reference>
<protein>
    <recommendedName>
        <fullName evidence="3">LemA protein</fullName>
    </recommendedName>
</protein>
<proteinExistence type="predicted"/>
<dbReference type="AlphaFoldDB" id="A0A1H7P6K7"/>